<reference evidence="2" key="1">
    <citation type="submission" date="2021-01" db="EMBL/GenBank/DDBJ databases">
        <authorList>
            <person name="Kaushik A."/>
        </authorList>
    </citation>
    <scope>NUCLEOTIDE SEQUENCE</scope>
    <source>
        <strain evidence="2">AG3-1AP</strain>
    </source>
</reference>
<organism evidence="2 3">
    <name type="scientific">Rhizoctonia solani</name>
    <dbReference type="NCBI Taxonomy" id="456999"/>
    <lineage>
        <taxon>Eukaryota</taxon>
        <taxon>Fungi</taxon>
        <taxon>Dikarya</taxon>
        <taxon>Basidiomycota</taxon>
        <taxon>Agaricomycotina</taxon>
        <taxon>Agaricomycetes</taxon>
        <taxon>Cantharellales</taxon>
        <taxon>Ceratobasidiaceae</taxon>
        <taxon>Rhizoctonia</taxon>
    </lineage>
</organism>
<accession>A0A8H3BUQ8</accession>
<evidence type="ECO:0000313" key="3">
    <source>
        <dbReference type="Proteomes" id="UP000663831"/>
    </source>
</evidence>
<keyword evidence="1" id="KW-0732">Signal</keyword>
<evidence type="ECO:0008006" key="4">
    <source>
        <dbReference type="Google" id="ProtNLM"/>
    </source>
</evidence>
<feature type="chain" id="PRO_5034346277" description="Transmembrane protein" evidence="1">
    <location>
        <begin position="24"/>
        <end position="188"/>
    </location>
</feature>
<evidence type="ECO:0000313" key="2">
    <source>
        <dbReference type="EMBL" id="CAE6467574.1"/>
    </source>
</evidence>
<feature type="signal peptide" evidence="1">
    <location>
        <begin position="1"/>
        <end position="23"/>
    </location>
</feature>
<dbReference type="Proteomes" id="UP000663831">
    <property type="component" value="Unassembled WGS sequence"/>
</dbReference>
<gene>
    <name evidence="2" type="ORF">RDB_LOCUS82748</name>
</gene>
<protein>
    <recommendedName>
        <fullName evidence="4">Transmembrane protein</fullName>
    </recommendedName>
</protein>
<dbReference type="EMBL" id="CAJMWV010002650">
    <property type="protein sequence ID" value="CAE6467574.1"/>
    <property type="molecule type" value="Genomic_DNA"/>
</dbReference>
<proteinExistence type="predicted"/>
<sequence>MSTFSRIAVVVVFLFSVGLLVSALPSPRAADASWAIVGADMFPVCTLLEKFFLEVKVCIDAIAACHDLVTLKLKVAVFVALCKGCAADLLKIGADVKITAEAQASIVNCFVSMLTLLVQVCVNLTAKFGVAVIATLCAEIDIVLKFLFVHLDICINGVLGLIAKACTGSVVDLLIQLKLKLCLSVLGL</sequence>
<dbReference type="OrthoDB" id="3197728at2759"/>
<evidence type="ECO:0000256" key="1">
    <source>
        <dbReference type="SAM" id="SignalP"/>
    </source>
</evidence>
<comment type="caution">
    <text evidence="2">The sequence shown here is derived from an EMBL/GenBank/DDBJ whole genome shotgun (WGS) entry which is preliminary data.</text>
</comment>
<name>A0A8H3BUQ8_9AGAM</name>
<dbReference type="AlphaFoldDB" id="A0A8H3BUQ8"/>